<dbReference type="Pfam" id="PF22936">
    <property type="entry name" value="Pol_BBD"/>
    <property type="match status" value="1"/>
</dbReference>
<dbReference type="PANTHER" id="PTHR47592">
    <property type="entry name" value="PBF68 PROTEIN"/>
    <property type="match status" value="1"/>
</dbReference>
<dbReference type="PANTHER" id="PTHR47592:SF27">
    <property type="entry name" value="OS08G0421700 PROTEIN"/>
    <property type="match status" value="1"/>
</dbReference>
<dbReference type="OrthoDB" id="1300022at2759"/>
<gene>
    <name evidence="2" type="ORF">CXB51_010932</name>
</gene>
<dbReference type="Proteomes" id="UP000701853">
    <property type="component" value="Chromosome 5"/>
</dbReference>
<name>A0A8J6CZQ2_9ROSI</name>
<feature type="domain" description="Retrovirus-related Pol polyprotein from transposon TNT 1-94-like beta-barrel" evidence="1">
    <location>
        <begin position="230"/>
        <end position="310"/>
    </location>
</feature>
<sequence>MNQYYGKVYSVKKTAKELWTSLDHKYKTEYARAKKFLVVKFLNFVMIDSKLIVNQVQELQLIIHEILAEGMVINESFQVATIIKKLPHTWNDFNNYLKHKRKEMLVEDMTVRLRIEEDNRGSAKNLNKAANVNSAKANVLEVKEDFKKGNQPQNGFKLRPKYGISKKHKFQEKYLNCNNMGHKSSDCRIPKKVRLNKANDMEEISMEVSDMDLCVVMFEVNMIDSNLREWWLDTGATHHICCNKDSFSKLVPCDKRQKLYMRNAATFKIKGKGTVVLKINSNKELKLQNVLYVSDIRKNLVSGTFLSVHGFRMVFESHKLILSKGGMFVGRGYVLNDT</sequence>
<evidence type="ECO:0000259" key="1">
    <source>
        <dbReference type="Pfam" id="PF22936"/>
    </source>
</evidence>
<evidence type="ECO:0000313" key="3">
    <source>
        <dbReference type="Proteomes" id="UP000701853"/>
    </source>
</evidence>
<dbReference type="InterPro" id="IPR054722">
    <property type="entry name" value="PolX-like_BBD"/>
</dbReference>
<protein>
    <recommendedName>
        <fullName evidence="1">Retrovirus-related Pol polyprotein from transposon TNT 1-94-like beta-barrel domain-containing protein</fullName>
    </recommendedName>
</protein>
<comment type="caution">
    <text evidence="2">The sequence shown here is derived from an EMBL/GenBank/DDBJ whole genome shotgun (WGS) entry which is preliminary data.</text>
</comment>
<accession>A0A8J6CZQ2</accession>
<dbReference type="EMBL" id="JAHUZN010000005">
    <property type="protein sequence ID" value="KAG8493357.1"/>
    <property type="molecule type" value="Genomic_DNA"/>
</dbReference>
<reference evidence="2 3" key="1">
    <citation type="journal article" date="2021" name="bioRxiv">
        <title>The Gossypium anomalum genome as a resource for cotton improvement and evolutionary analysis of hybrid incompatibility.</title>
        <authorList>
            <person name="Grover C.E."/>
            <person name="Yuan D."/>
            <person name="Arick M.A."/>
            <person name="Miller E.R."/>
            <person name="Hu G."/>
            <person name="Peterson D.G."/>
            <person name="Wendel J.F."/>
            <person name="Udall J.A."/>
        </authorList>
    </citation>
    <scope>NUCLEOTIDE SEQUENCE [LARGE SCALE GENOMIC DNA]</scope>
    <source>
        <strain evidence="2">JFW-Udall</strain>
        <tissue evidence="2">Leaf</tissue>
    </source>
</reference>
<proteinExistence type="predicted"/>
<evidence type="ECO:0000313" key="2">
    <source>
        <dbReference type="EMBL" id="KAG8493357.1"/>
    </source>
</evidence>
<dbReference type="AlphaFoldDB" id="A0A8J6CZQ2"/>
<dbReference type="Pfam" id="PF14223">
    <property type="entry name" value="Retrotran_gag_2"/>
    <property type="match status" value="1"/>
</dbReference>
<organism evidence="2 3">
    <name type="scientific">Gossypium anomalum</name>
    <dbReference type="NCBI Taxonomy" id="47600"/>
    <lineage>
        <taxon>Eukaryota</taxon>
        <taxon>Viridiplantae</taxon>
        <taxon>Streptophyta</taxon>
        <taxon>Embryophyta</taxon>
        <taxon>Tracheophyta</taxon>
        <taxon>Spermatophyta</taxon>
        <taxon>Magnoliopsida</taxon>
        <taxon>eudicotyledons</taxon>
        <taxon>Gunneridae</taxon>
        <taxon>Pentapetalae</taxon>
        <taxon>rosids</taxon>
        <taxon>malvids</taxon>
        <taxon>Malvales</taxon>
        <taxon>Malvaceae</taxon>
        <taxon>Malvoideae</taxon>
        <taxon>Gossypium</taxon>
    </lineage>
</organism>
<keyword evidence="3" id="KW-1185">Reference proteome</keyword>